<dbReference type="InterPro" id="IPR018957">
    <property type="entry name" value="Znf_C3HC4_RING-type"/>
</dbReference>
<name>A0A485L4T7_9STRA</name>
<dbReference type="Proteomes" id="UP000332933">
    <property type="component" value="Unassembled WGS sequence"/>
</dbReference>
<evidence type="ECO:0000256" key="4">
    <source>
        <dbReference type="PROSITE-ProRule" id="PRU00175"/>
    </source>
</evidence>
<dbReference type="PROSITE" id="PS50089">
    <property type="entry name" value="ZF_RING_2"/>
    <property type="match status" value="1"/>
</dbReference>
<gene>
    <name evidence="8" type="primary">Aste57867_15010</name>
    <name evidence="7" type="ORF">As57867_014954</name>
    <name evidence="8" type="ORF">ASTE57867_15010</name>
</gene>
<keyword evidence="2 4" id="KW-0863">Zinc-finger</keyword>
<accession>A0A485L4T7</accession>
<dbReference type="SMART" id="SM00184">
    <property type="entry name" value="RING"/>
    <property type="match status" value="1"/>
</dbReference>
<evidence type="ECO:0000313" key="9">
    <source>
        <dbReference type="Proteomes" id="UP000332933"/>
    </source>
</evidence>
<keyword evidence="9" id="KW-1185">Reference proteome</keyword>
<evidence type="ECO:0000256" key="2">
    <source>
        <dbReference type="ARBA" id="ARBA00022771"/>
    </source>
</evidence>
<reference evidence="7" key="2">
    <citation type="submission" date="2019-06" db="EMBL/GenBank/DDBJ databases">
        <title>Genomics analysis of Aphanomyces spp. identifies a new class of oomycete effector associated with host adaptation.</title>
        <authorList>
            <person name="Gaulin E."/>
        </authorList>
    </citation>
    <scope>NUCLEOTIDE SEQUENCE</scope>
    <source>
        <strain evidence="7">CBS 578.67</strain>
    </source>
</reference>
<proteinExistence type="predicted"/>
<dbReference type="PROSITE" id="PS00518">
    <property type="entry name" value="ZF_RING_1"/>
    <property type="match status" value="1"/>
</dbReference>
<feature type="compositionally biased region" description="Polar residues" evidence="5">
    <location>
        <begin position="1"/>
        <end position="10"/>
    </location>
</feature>
<dbReference type="GO" id="GO:0033768">
    <property type="term" value="C:SUMO-targeted ubiquitin ligase complex"/>
    <property type="evidence" value="ECO:0007669"/>
    <property type="project" value="TreeGrafter"/>
</dbReference>
<dbReference type="InterPro" id="IPR001841">
    <property type="entry name" value="Znf_RING"/>
</dbReference>
<keyword evidence="1" id="KW-0479">Metal-binding</keyword>
<protein>
    <submittedName>
        <fullName evidence="8">Aste57867_15010 protein</fullName>
    </submittedName>
</protein>
<evidence type="ECO:0000256" key="5">
    <source>
        <dbReference type="SAM" id="MobiDB-lite"/>
    </source>
</evidence>
<dbReference type="Pfam" id="PF00097">
    <property type="entry name" value="zf-C3HC4"/>
    <property type="match status" value="1"/>
</dbReference>
<dbReference type="AlphaFoldDB" id="A0A485L4T7"/>
<dbReference type="OrthoDB" id="73763at2759"/>
<dbReference type="GO" id="GO:0008270">
    <property type="term" value="F:zinc ion binding"/>
    <property type="evidence" value="ECO:0007669"/>
    <property type="project" value="UniProtKB-KW"/>
</dbReference>
<evidence type="ECO:0000256" key="3">
    <source>
        <dbReference type="ARBA" id="ARBA00022833"/>
    </source>
</evidence>
<organism evidence="8 9">
    <name type="scientific">Aphanomyces stellatus</name>
    <dbReference type="NCBI Taxonomy" id="120398"/>
    <lineage>
        <taxon>Eukaryota</taxon>
        <taxon>Sar</taxon>
        <taxon>Stramenopiles</taxon>
        <taxon>Oomycota</taxon>
        <taxon>Saprolegniomycetes</taxon>
        <taxon>Saprolegniales</taxon>
        <taxon>Verrucalvaceae</taxon>
        <taxon>Aphanomyces</taxon>
    </lineage>
</organism>
<dbReference type="GO" id="GO:0140082">
    <property type="term" value="F:SUMO-ubiquitin ligase activity"/>
    <property type="evidence" value="ECO:0007669"/>
    <property type="project" value="TreeGrafter"/>
</dbReference>
<dbReference type="PANTHER" id="PTHR47094">
    <property type="entry name" value="ELFLESS, ISOFORM B"/>
    <property type="match status" value="1"/>
</dbReference>
<evidence type="ECO:0000313" key="7">
    <source>
        <dbReference type="EMBL" id="KAF0694090.1"/>
    </source>
</evidence>
<dbReference type="InterPro" id="IPR017907">
    <property type="entry name" value="Znf_RING_CS"/>
</dbReference>
<dbReference type="GO" id="GO:0006511">
    <property type="term" value="P:ubiquitin-dependent protein catabolic process"/>
    <property type="evidence" value="ECO:0007669"/>
    <property type="project" value="TreeGrafter"/>
</dbReference>
<dbReference type="GO" id="GO:0061630">
    <property type="term" value="F:ubiquitin protein ligase activity"/>
    <property type="evidence" value="ECO:0007669"/>
    <property type="project" value="InterPro"/>
</dbReference>
<feature type="compositionally biased region" description="Acidic residues" evidence="5">
    <location>
        <begin position="42"/>
        <end position="52"/>
    </location>
</feature>
<keyword evidence="3" id="KW-0862">Zinc</keyword>
<dbReference type="SUPFAM" id="SSF57850">
    <property type="entry name" value="RING/U-box"/>
    <property type="match status" value="1"/>
</dbReference>
<feature type="domain" description="RING-type" evidence="6">
    <location>
        <begin position="155"/>
        <end position="193"/>
    </location>
</feature>
<feature type="compositionally biased region" description="Basic and acidic residues" evidence="5">
    <location>
        <begin position="79"/>
        <end position="96"/>
    </location>
</feature>
<dbReference type="EMBL" id="VJMH01005603">
    <property type="protein sequence ID" value="KAF0694090.1"/>
    <property type="molecule type" value="Genomic_DNA"/>
</dbReference>
<evidence type="ECO:0000313" key="8">
    <source>
        <dbReference type="EMBL" id="VFT91824.1"/>
    </source>
</evidence>
<evidence type="ECO:0000256" key="1">
    <source>
        <dbReference type="ARBA" id="ARBA00022723"/>
    </source>
</evidence>
<sequence>MRLQHPSSSDESGDNEQLEWRRRPRFMRPNPPIPVNLAVSDGGDDDEDDNDDVVILHVQPPPPPRQRIPDTVQRRAHPRHEDHFDRYAVRRLHGSDSDSSPPAPTPHKRRRRAEEAAAAAAEGRSTEGVVPAGNGVDVGRVQQASIDSAKAKLKCPLCLEVMCDITATKCGHAYCKACITHVIAETQKCPLCRRRLQIRDIHPLFL</sequence>
<dbReference type="Gene3D" id="3.30.40.10">
    <property type="entry name" value="Zinc/RING finger domain, C3HC4 (zinc finger)"/>
    <property type="match status" value="1"/>
</dbReference>
<dbReference type="GO" id="GO:0032183">
    <property type="term" value="F:SUMO binding"/>
    <property type="evidence" value="ECO:0007669"/>
    <property type="project" value="TreeGrafter"/>
</dbReference>
<reference evidence="8 9" key="1">
    <citation type="submission" date="2019-03" db="EMBL/GenBank/DDBJ databases">
        <authorList>
            <person name="Gaulin E."/>
            <person name="Dumas B."/>
        </authorList>
    </citation>
    <scope>NUCLEOTIDE SEQUENCE [LARGE SCALE GENOMIC DNA]</scope>
    <source>
        <strain evidence="8">CBS 568.67</strain>
    </source>
</reference>
<dbReference type="InterPro" id="IPR049627">
    <property type="entry name" value="SLX8"/>
</dbReference>
<feature type="region of interest" description="Disordered" evidence="5">
    <location>
        <begin position="1"/>
        <end position="113"/>
    </location>
</feature>
<dbReference type="EMBL" id="CAADRA010005624">
    <property type="protein sequence ID" value="VFT91824.1"/>
    <property type="molecule type" value="Genomic_DNA"/>
</dbReference>
<evidence type="ECO:0000259" key="6">
    <source>
        <dbReference type="PROSITE" id="PS50089"/>
    </source>
</evidence>
<dbReference type="PANTHER" id="PTHR47094:SF1">
    <property type="entry name" value="RING-TYPE E3 UBIQUITIN TRANSFERASE"/>
    <property type="match status" value="1"/>
</dbReference>
<dbReference type="InterPro" id="IPR013083">
    <property type="entry name" value="Znf_RING/FYVE/PHD"/>
</dbReference>